<proteinExistence type="inferred from homology"/>
<evidence type="ECO:0000313" key="4">
    <source>
        <dbReference type="EMBL" id="TFB88734.1"/>
    </source>
</evidence>
<dbReference type="AlphaFoldDB" id="A0A5F0D443"/>
<reference evidence="4 5" key="1">
    <citation type="submission" date="2019-03" db="EMBL/GenBank/DDBJ databases">
        <title>Genomics of glacier-inhabiting Cryobacterium strains.</title>
        <authorList>
            <person name="Liu Q."/>
            <person name="Xin Y.-H."/>
        </authorList>
    </citation>
    <scope>NUCLEOTIDE SEQUENCE [LARGE SCALE GENOMIC DNA]</scope>
    <source>
        <strain evidence="4 5">Hh15</strain>
    </source>
</reference>
<dbReference type="GO" id="GO:0016787">
    <property type="term" value="F:hydrolase activity"/>
    <property type="evidence" value="ECO:0007669"/>
    <property type="project" value="UniProtKB-KW"/>
</dbReference>
<comment type="caution">
    <text evidence="4">The sequence shown here is derived from an EMBL/GenBank/DDBJ whole genome shotgun (WGS) entry which is preliminary data.</text>
</comment>
<protein>
    <submittedName>
        <fullName evidence="4">ADP-ribosylglycohydrolase family protein</fullName>
    </submittedName>
</protein>
<keyword evidence="3" id="KW-0479">Metal-binding</keyword>
<feature type="binding site" evidence="3">
    <location>
        <position position="183"/>
    </location>
    <ligand>
        <name>Mg(2+)</name>
        <dbReference type="ChEBI" id="CHEBI:18420"/>
        <label>1</label>
    </ligand>
</feature>
<organism evidence="4 5">
    <name type="scientific">Cryobacterium luteum</name>
    <dbReference type="NCBI Taxonomy" id="1424661"/>
    <lineage>
        <taxon>Bacteria</taxon>
        <taxon>Bacillati</taxon>
        <taxon>Actinomycetota</taxon>
        <taxon>Actinomycetes</taxon>
        <taxon>Micrococcales</taxon>
        <taxon>Microbacteriaceae</taxon>
        <taxon>Cryobacterium</taxon>
    </lineage>
</organism>
<evidence type="ECO:0000256" key="3">
    <source>
        <dbReference type="PIRSR" id="PIRSR605502-1"/>
    </source>
</evidence>
<dbReference type="SUPFAM" id="SSF101478">
    <property type="entry name" value="ADP-ribosylglycohydrolase"/>
    <property type="match status" value="1"/>
</dbReference>
<name>A0A5F0D443_9MICO</name>
<evidence type="ECO:0000256" key="2">
    <source>
        <dbReference type="ARBA" id="ARBA00022801"/>
    </source>
</evidence>
<sequence length="466" mass="48645">MVTFDAHQSRLSALASGVERELGVFANPDLLLRAVVWSIGAAAWGDRWIDPPAAPLSILPPADGRGYRLEDPDQSGGAWPEIAAEFDAITLSRACAHPIAHLITAATTLAVPDSVGLAERKTAAQVRHRDRVRGCLVGGAIGDALGYPVEFWSAERILASVGAAGVLHYLALPNRSLGVVSDDTQMTLFTADALARDSTRASDPPATRNALARAYLDWYDTQNGWENRPMREAATSALMSERWLYVRRAPGNTIMGALSQITDRTLSVPDAQNDSKGCGTVMRSAPFGLVLRWSPETVFAAAASAAAITHGHPVAHVAAGALALLVRLLAAGGDLELSVLAARDYAASQEGYRLTLTSESLDQALRLSHTASPTLATVESLGAGWIAEEALGIAVYCALAFPAAHQVMEALTLAVTHSGDSDSTGAICGNILGALHGESALPSALVAGVEGLATTRGVADALAEAR</sequence>
<comment type="similarity">
    <text evidence="1">Belongs to the ADP-ribosylglycohydrolase family.</text>
</comment>
<feature type="binding site" evidence="3">
    <location>
        <position position="420"/>
    </location>
    <ligand>
        <name>Mg(2+)</name>
        <dbReference type="ChEBI" id="CHEBI:18420"/>
        <label>1</label>
    </ligand>
</feature>
<feature type="binding site" evidence="3">
    <location>
        <position position="182"/>
    </location>
    <ligand>
        <name>Mg(2+)</name>
        <dbReference type="ChEBI" id="CHEBI:18420"/>
        <label>1</label>
    </ligand>
</feature>
<dbReference type="Pfam" id="PF03747">
    <property type="entry name" value="ADP_ribosyl_GH"/>
    <property type="match status" value="1"/>
</dbReference>
<dbReference type="InterPro" id="IPR005502">
    <property type="entry name" value="Ribosyl_crysJ1"/>
</dbReference>
<gene>
    <name evidence="4" type="ORF">E3O10_11315</name>
</gene>
<feature type="binding site" evidence="3">
    <location>
        <position position="422"/>
    </location>
    <ligand>
        <name>Mg(2+)</name>
        <dbReference type="ChEBI" id="CHEBI:18420"/>
        <label>1</label>
    </ligand>
</feature>
<comment type="cofactor">
    <cofactor evidence="3">
        <name>Mg(2+)</name>
        <dbReference type="ChEBI" id="CHEBI:18420"/>
    </cofactor>
    <text evidence="3">Binds 2 magnesium ions per subunit.</text>
</comment>
<keyword evidence="5" id="KW-1185">Reference proteome</keyword>
<keyword evidence="2 4" id="KW-0378">Hydrolase</keyword>
<dbReference type="Gene3D" id="1.10.4080.10">
    <property type="entry name" value="ADP-ribosylation/Crystallin J1"/>
    <property type="match status" value="1"/>
</dbReference>
<dbReference type="InterPro" id="IPR050792">
    <property type="entry name" value="ADP-ribosylglycohydrolase"/>
</dbReference>
<dbReference type="PANTHER" id="PTHR16222:SF24">
    <property type="entry name" value="ADP-RIBOSYLHYDROLASE ARH3"/>
    <property type="match status" value="1"/>
</dbReference>
<evidence type="ECO:0000313" key="5">
    <source>
        <dbReference type="Proteomes" id="UP000297654"/>
    </source>
</evidence>
<dbReference type="InterPro" id="IPR036705">
    <property type="entry name" value="Ribosyl_crysJ1_sf"/>
</dbReference>
<dbReference type="GO" id="GO:0046872">
    <property type="term" value="F:metal ion binding"/>
    <property type="evidence" value="ECO:0007669"/>
    <property type="project" value="UniProtKB-KW"/>
</dbReference>
<dbReference type="EMBL" id="SOFF01000031">
    <property type="protein sequence ID" value="TFB88734.1"/>
    <property type="molecule type" value="Genomic_DNA"/>
</dbReference>
<dbReference type="PANTHER" id="PTHR16222">
    <property type="entry name" value="ADP-RIBOSYLGLYCOHYDROLASE"/>
    <property type="match status" value="1"/>
</dbReference>
<dbReference type="OrthoDB" id="2822542at2"/>
<feature type="binding site" evidence="3">
    <location>
        <position position="423"/>
    </location>
    <ligand>
        <name>Mg(2+)</name>
        <dbReference type="ChEBI" id="CHEBI:18420"/>
        <label>1</label>
    </ligand>
</feature>
<dbReference type="Proteomes" id="UP000297654">
    <property type="component" value="Unassembled WGS sequence"/>
</dbReference>
<evidence type="ECO:0000256" key="1">
    <source>
        <dbReference type="ARBA" id="ARBA00010702"/>
    </source>
</evidence>
<keyword evidence="3" id="KW-0460">Magnesium</keyword>
<feature type="binding site" evidence="3">
    <location>
        <position position="181"/>
    </location>
    <ligand>
        <name>Mg(2+)</name>
        <dbReference type="ChEBI" id="CHEBI:18420"/>
        <label>1</label>
    </ligand>
</feature>
<accession>A0A5F0D443</accession>